<dbReference type="AlphaFoldDB" id="A0AAN8Z056"/>
<evidence type="ECO:0000313" key="1">
    <source>
        <dbReference type="EMBL" id="KAK6919576.1"/>
    </source>
</evidence>
<comment type="caution">
    <text evidence="1">The sequence shown here is derived from an EMBL/GenBank/DDBJ whole genome shotgun (WGS) entry which is preliminary data.</text>
</comment>
<accession>A0AAN8Z056</accession>
<dbReference type="Proteomes" id="UP001370490">
    <property type="component" value="Unassembled WGS sequence"/>
</dbReference>
<gene>
    <name evidence="1" type="ORF">RJ641_015480</name>
</gene>
<protein>
    <submittedName>
        <fullName evidence="1">Uncharacterized protein</fullName>
    </submittedName>
</protein>
<sequence>MTGVWLQSEFNQSPRSVIQPLAGISETWEVAILWKYPQRWQLRTNFGSTQWRYSSDLSPKQCSLQHHHTLVNITYMHGIRQMRTPWADGPKYGHYHMPETQGLCLSEEQTV</sequence>
<dbReference type="EMBL" id="JBAMMX010000021">
    <property type="protein sequence ID" value="KAK6919576.1"/>
    <property type="molecule type" value="Genomic_DNA"/>
</dbReference>
<organism evidence="1 2">
    <name type="scientific">Dillenia turbinata</name>
    <dbReference type="NCBI Taxonomy" id="194707"/>
    <lineage>
        <taxon>Eukaryota</taxon>
        <taxon>Viridiplantae</taxon>
        <taxon>Streptophyta</taxon>
        <taxon>Embryophyta</taxon>
        <taxon>Tracheophyta</taxon>
        <taxon>Spermatophyta</taxon>
        <taxon>Magnoliopsida</taxon>
        <taxon>eudicotyledons</taxon>
        <taxon>Gunneridae</taxon>
        <taxon>Pentapetalae</taxon>
        <taxon>Dilleniales</taxon>
        <taxon>Dilleniaceae</taxon>
        <taxon>Dillenia</taxon>
    </lineage>
</organism>
<reference evidence="1 2" key="1">
    <citation type="submission" date="2023-12" db="EMBL/GenBank/DDBJ databases">
        <title>A high-quality genome assembly for Dillenia turbinata (Dilleniales).</title>
        <authorList>
            <person name="Chanderbali A."/>
        </authorList>
    </citation>
    <scope>NUCLEOTIDE SEQUENCE [LARGE SCALE GENOMIC DNA]</scope>
    <source>
        <strain evidence="1">LSX21</strain>
        <tissue evidence="1">Leaf</tissue>
    </source>
</reference>
<name>A0AAN8Z056_9MAGN</name>
<proteinExistence type="predicted"/>
<keyword evidence="2" id="KW-1185">Reference proteome</keyword>
<evidence type="ECO:0000313" key="2">
    <source>
        <dbReference type="Proteomes" id="UP001370490"/>
    </source>
</evidence>